<dbReference type="AlphaFoldDB" id="A0A9P9WP23"/>
<dbReference type="PANTHER" id="PTHR34598:SF3">
    <property type="entry name" value="OXIDOREDUCTASE AN1597"/>
    <property type="match status" value="1"/>
</dbReference>
<gene>
    <name evidence="2" type="ORF">JX265_005342</name>
</gene>
<dbReference type="InterPro" id="IPR044053">
    <property type="entry name" value="AsaB-like"/>
</dbReference>
<proteinExistence type="inferred from homology"/>
<dbReference type="GO" id="GO:0016491">
    <property type="term" value="F:oxidoreductase activity"/>
    <property type="evidence" value="ECO:0007669"/>
    <property type="project" value="InterPro"/>
</dbReference>
<dbReference type="OrthoDB" id="412788at2759"/>
<keyword evidence="3" id="KW-1185">Reference proteome</keyword>
<comment type="caution">
    <text evidence="2">The sequence shown here is derived from an EMBL/GenBank/DDBJ whole genome shotgun (WGS) entry which is preliminary data.</text>
</comment>
<dbReference type="NCBIfam" id="NF041278">
    <property type="entry name" value="CmcJ_NvfI_EfuI"/>
    <property type="match status" value="1"/>
</dbReference>
<evidence type="ECO:0000256" key="1">
    <source>
        <dbReference type="ARBA" id="ARBA00023604"/>
    </source>
</evidence>
<reference evidence="2" key="1">
    <citation type="submission" date="2021-03" db="EMBL/GenBank/DDBJ databases">
        <title>Revisited historic fungal species revealed as producer of novel bioactive compounds through whole genome sequencing and comparative genomics.</title>
        <authorList>
            <person name="Vignolle G.A."/>
            <person name="Hochenegger N."/>
            <person name="Mach R.L."/>
            <person name="Mach-Aigner A.R."/>
            <person name="Javad Rahimi M."/>
            <person name="Salim K.A."/>
            <person name="Chan C.M."/>
            <person name="Lim L.B.L."/>
            <person name="Cai F."/>
            <person name="Druzhinina I.S."/>
            <person name="U'Ren J.M."/>
            <person name="Derntl C."/>
        </authorList>
    </citation>
    <scope>NUCLEOTIDE SEQUENCE</scope>
    <source>
        <strain evidence="2">TUCIM 5799</strain>
    </source>
</reference>
<dbReference type="Proteomes" id="UP000829685">
    <property type="component" value="Unassembled WGS sequence"/>
</dbReference>
<evidence type="ECO:0000313" key="3">
    <source>
        <dbReference type="Proteomes" id="UP000829685"/>
    </source>
</evidence>
<accession>A0A9P9WP23</accession>
<comment type="similarity">
    <text evidence="1">Belongs to the asaB hydroxylase/desaturase family.</text>
</comment>
<organism evidence="2 3">
    <name type="scientific">Neoarthrinium moseri</name>
    <dbReference type="NCBI Taxonomy" id="1658444"/>
    <lineage>
        <taxon>Eukaryota</taxon>
        <taxon>Fungi</taxon>
        <taxon>Dikarya</taxon>
        <taxon>Ascomycota</taxon>
        <taxon>Pezizomycotina</taxon>
        <taxon>Sordariomycetes</taxon>
        <taxon>Xylariomycetidae</taxon>
        <taxon>Amphisphaeriales</taxon>
        <taxon>Apiosporaceae</taxon>
        <taxon>Neoarthrinium</taxon>
    </lineage>
</organism>
<sequence>MACGTVKSQVSYLKRLPLYQKEKPFQLFIPIDKEALDQRTTNLDFETKERTFVDVRDTAYSCSLDVDGFQLQSYPTKLDLPSFLDRSIVESQYFSEVEEILKNIEGGYDKLFIFDWRIRSSATPRMGNEFDMNDLTTWLRPSPTVHVGWAMLITSPKRHGEPVTGKSPSGQVEFPTAICVCLLLIDYSVWRPLEHVVEDYPLAFCDPESISADDLVECDHVRRKFKGATLYAHFNDTHKWSYIGNHRPDEVLLMKMFDSDTSVKARRLAHASFRHPAITEHSKPRKSIEVRALVFNFPGTGTFKCA</sequence>
<dbReference type="PANTHER" id="PTHR34598">
    <property type="entry name" value="BLL6449 PROTEIN"/>
    <property type="match status" value="1"/>
</dbReference>
<dbReference type="EMBL" id="JAFIMR010000011">
    <property type="protein sequence ID" value="KAI1872462.1"/>
    <property type="molecule type" value="Genomic_DNA"/>
</dbReference>
<evidence type="ECO:0000313" key="2">
    <source>
        <dbReference type="EMBL" id="KAI1872462.1"/>
    </source>
</evidence>
<name>A0A9P9WP23_9PEZI</name>
<protein>
    <submittedName>
        <fullName evidence="2">Uncharacterized protein</fullName>
    </submittedName>
</protein>